<comment type="caution">
    <text evidence="1">The sequence shown here is derived from an EMBL/GenBank/DDBJ whole genome shotgun (WGS) entry which is preliminary data.</text>
</comment>
<evidence type="ECO:0000313" key="1">
    <source>
        <dbReference type="EMBL" id="OHA66664.1"/>
    </source>
</evidence>
<proteinExistence type="predicted"/>
<accession>A0A1G2R1A6</accession>
<dbReference type="AlphaFoldDB" id="A0A1G2R1A6"/>
<protein>
    <submittedName>
        <fullName evidence="1">Uncharacterized protein</fullName>
    </submittedName>
</protein>
<dbReference type="EMBL" id="MHTW01000028">
    <property type="protein sequence ID" value="OHA66664.1"/>
    <property type="molecule type" value="Genomic_DNA"/>
</dbReference>
<dbReference type="Proteomes" id="UP000176901">
    <property type="component" value="Unassembled WGS sequence"/>
</dbReference>
<reference evidence="1 2" key="1">
    <citation type="journal article" date="2016" name="Nat. Commun.">
        <title>Thousands of microbial genomes shed light on interconnected biogeochemical processes in an aquifer system.</title>
        <authorList>
            <person name="Anantharaman K."/>
            <person name="Brown C.T."/>
            <person name="Hug L.A."/>
            <person name="Sharon I."/>
            <person name="Castelle C.J."/>
            <person name="Probst A.J."/>
            <person name="Thomas B.C."/>
            <person name="Singh A."/>
            <person name="Wilkins M.J."/>
            <person name="Karaoz U."/>
            <person name="Brodie E.L."/>
            <person name="Williams K.H."/>
            <person name="Hubbard S.S."/>
            <person name="Banfield J.F."/>
        </authorList>
    </citation>
    <scope>NUCLEOTIDE SEQUENCE [LARGE SCALE GENOMIC DNA]</scope>
</reference>
<gene>
    <name evidence="1" type="ORF">A3C82_02205</name>
</gene>
<evidence type="ECO:0000313" key="2">
    <source>
        <dbReference type="Proteomes" id="UP000176901"/>
    </source>
</evidence>
<name>A0A1G2R1A6_9BACT</name>
<organism evidence="1 2">
    <name type="scientific">Candidatus Wildermuthbacteria bacterium RIFCSPHIGHO2_02_FULL_47_12</name>
    <dbReference type="NCBI Taxonomy" id="1802451"/>
    <lineage>
        <taxon>Bacteria</taxon>
        <taxon>Candidatus Wildermuthiibacteriota</taxon>
    </lineage>
</organism>
<sequence>MKFGGGTPEAIPLLRDATGQEARVGKNSFLPTPPSFLPASARGGQAISKFFKIQRSAFR</sequence>